<reference evidence="1 2" key="1">
    <citation type="submission" date="2019-07" db="EMBL/GenBank/DDBJ databases">
        <title>Genomic Encyclopedia of Archaeal and Bacterial Type Strains, Phase II (KMG-II): from individual species to whole genera.</title>
        <authorList>
            <person name="Goeker M."/>
        </authorList>
    </citation>
    <scope>NUCLEOTIDE SEQUENCE [LARGE SCALE GENOMIC DNA]</scope>
    <source>
        <strain evidence="1 2">DSM 46842</strain>
    </source>
</reference>
<sequence length="258" mass="27570">MSLLSSLADALVTARVEVVDLTAPLSAETPVIQLPEQFAQTARFELEELSRYDDRGPAWYWNNFRTGEHTGTHFDAPNHWVTGQHGDDVASVPARRLIAPAVVLDFSAEAAEDPDFLLEVAHVRAWEAEHGPLPEGGWLLFRTGWDARSGSQQEFLNADDTGPHTPGLSPACARWLAEESPVLGLGVETVGTDAGAAHSFDPPFPCHAGLMGSGKYGLTQLQNLDRLPPTGALLVAAPLPIVSGSGSPSRVLALVERG</sequence>
<dbReference type="RefSeq" id="WP_166535330.1">
    <property type="nucleotide sequence ID" value="NZ_VNHW01000027.1"/>
</dbReference>
<evidence type="ECO:0000313" key="1">
    <source>
        <dbReference type="EMBL" id="TYP81108.1"/>
    </source>
</evidence>
<organism evidence="1 2">
    <name type="scientific">Blastococcus xanthinilyticus</name>
    <dbReference type="NCBI Taxonomy" id="1564164"/>
    <lineage>
        <taxon>Bacteria</taxon>
        <taxon>Bacillati</taxon>
        <taxon>Actinomycetota</taxon>
        <taxon>Actinomycetes</taxon>
        <taxon>Geodermatophilales</taxon>
        <taxon>Geodermatophilaceae</taxon>
        <taxon>Blastococcus</taxon>
    </lineage>
</organism>
<evidence type="ECO:0000313" key="2">
    <source>
        <dbReference type="Proteomes" id="UP000322499"/>
    </source>
</evidence>
<accession>A0A5S5CMU7</accession>
<dbReference type="InterPro" id="IPR037175">
    <property type="entry name" value="KFase_sf"/>
</dbReference>
<dbReference type="GO" id="GO:0004061">
    <property type="term" value="F:arylformamidase activity"/>
    <property type="evidence" value="ECO:0007669"/>
    <property type="project" value="InterPro"/>
</dbReference>
<keyword evidence="2" id="KW-1185">Reference proteome</keyword>
<dbReference type="GO" id="GO:0019441">
    <property type="term" value="P:L-tryptophan catabolic process to kynurenine"/>
    <property type="evidence" value="ECO:0007669"/>
    <property type="project" value="InterPro"/>
</dbReference>
<proteinExistence type="predicted"/>
<dbReference type="PANTHER" id="PTHR31118">
    <property type="entry name" value="CYCLASE-LIKE PROTEIN 2"/>
    <property type="match status" value="1"/>
</dbReference>
<protein>
    <submittedName>
        <fullName evidence="1">Kynurenine formamidase</fullName>
    </submittedName>
</protein>
<dbReference type="Gene3D" id="3.50.30.50">
    <property type="entry name" value="Putative cyclase"/>
    <property type="match status" value="1"/>
</dbReference>
<name>A0A5S5CMU7_9ACTN</name>
<dbReference type="InterPro" id="IPR007325">
    <property type="entry name" value="KFase/CYL"/>
</dbReference>
<dbReference type="SUPFAM" id="SSF102198">
    <property type="entry name" value="Putative cyclase"/>
    <property type="match status" value="1"/>
</dbReference>
<dbReference type="EMBL" id="VNHW01000027">
    <property type="protein sequence ID" value="TYP81108.1"/>
    <property type="molecule type" value="Genomic_DNA"/>
</dbReference>
<dbReference type="PANTHER" id="PTHR31118:SF12">
    <property type="entry name" value="CYCLASE-LIKE PROTEIN 2"/>
    <property type="match status" value="1"/>
</dbReference>
<gene>
    <name evidence="1" type="ORF">BD833_12718</name>
</gene>
<dbReference type="AlphaFoldDB" id="A0A5S5CMU7"/>
<dbReference type="Pfam" id="PF04199">
    <property type="entry name" value="Cyclase"/>
    <property type="match status" value="1"/>
</dbReference>
<comment type="caution">
    <text evidence="1">The sequence shown here is derived from an EMBL/GenBank/DDBJ whole genome shotgun (WGS) entry which is preliminary data.</text>
</comment>
<dbReference type="Proteomes" id="UP000322499">
    <property type="component" value="Unassembled WGS sequence"/>
</dbReference>